<accession>A0A0B5ASE4</accession>
<dbReference type="GO" id="GO:0016491">
    <property type="term" value="F:oxidoreductase activity"/>
    <property type="evidence" value="ECO:0007669"/>
    <property type="project" value="UniProtKB-KW"/>
</dbReference>
<sequence length="289" mass="32748">MKSFILVEERKVISKMDTPEAAQAVLVDNMTEDVKQEMVRRFNEYGFVIFENKQERSPDELILEVAEELNLGGTYVTGYNRKKFGDMFRGNSLNTITNAKKSNHVVFDNSNAQGLHSDATFEPIGAVPATILYCVQEAKEDGDTILFDSVKAFQLLQDFNPLWAEALLHPESLRRRSILGDDVEVVEPAFKILENGDIISRFTVDTSADWEYGFERVPYLREAFGFMCGLIPRGNGFSTILKLKSNQGILFANDKIAHGRTAFTDDEAKPRKMVRGLYNDRPMVNEKRA</sequence>
<proteinExistence type="predicted"/>
<dbReference type="EMBL" id="CP009417">
    <property type="protein sequence ID" value="AJD93036.1"/>
    <property type="molecule type" value="Genomic_DNA"/>
</dbReference>
<dbReference type="AlphaFoldDB" id="A0A0B5ASE4"/>
<dbReference type="Proteomes" id="UP000031449">
    <property type="component" value="Plasmid unnamed"/>
</dbReference>
<name>A0A0B5ASE4_9BACL</name>
<dbReference type="InterPro" id="IPR042098">
    <property type="entry name" value="TauD-like_sf"/>
</dbReference>
<dbReference type="InterPro" id="IPR003819">
    <property type="entry name" value="TauD/TfdA-like"/>
</dbReference>
<dbReference type="HOGENOM" id="CLU_079059_0_0_9"/>
<evidence type="ECO:0000256" key="1">
    <source>
        <dbReference type="ARBA" id="ARBA00023002"/>
    </source>
</evidence>
<evidence type="ECO:0000313" key="4">
    <source>
        <dbReference type="Proteomes" id="UP000031449"/>
    </source>
</evidence>
<reference evidence="3 4" key="1">
    <citation type="submission" date="2014-08" db="EMBL/GenBank/DDBJ databases">
        <title>Complete genome of a marine bacteria Jeotgalibacillus malaysiensis.</title>
        <authorList>
            <person name="Yaakop A.S."/>
            <person name="Chan K.-G."/>
            <person name="Goh K.M."/>
        </authorList>
    </citation>
    <scope>NUCLEOTIDE SEQUENCE [LARGE SCALE GENOMIC DNA]</scope>
    <source>
        <strain evidence="3 4">D5</strain>
        <plasmid evidence="4">Plasmid</plasmid>
    </source>
</reference>
<dbReference type="Gene3D" id="3.60.130.10">
    <property type="entry name" value="Clavaminate synthase-like"/>
    <property type="match status" value="1"/>
</dbReference>
<dbReference type="BioCyc" id="JESP1508404:G14D9-13002-MONOMER"/>
<protein>
    <recommendedName>
        <fullName evidence="2">TauD/TfdA-like domain-containing protein</fullName>
    </recommendedName>
</protein>
<evidence type="ECO:0000313" key="3">
    <source>
        <dbReference type="EMBL" id="AJD93036.1"/>
    </source>
</evidence>
<keyword evidence="1" id="KW-0560">Oxidoreductase</keyword>
<keyword evidence="4" id="KW-1185">Reference proteome</keyword>
<organism evidence="3 4">
    <name type="scientific">Jeotgalibacillus malaysiensis</name>
    <dbReference type="NCBI Taxonomy" id="1508404"/>
    <lineage>
        <taxon>Bacteria</taxon>
        <taxon>Bacillati</taxon>
        <taxon>Bacillota</taxon>
        <taxon>Bacilli</taxon>
        <taxon>Bacillales</taxon>
        <taxon>Caryophanaceae</taxon>
        <taxon>Jeotgalibacillus</taxon>
    </lineage>
</organism>
<geneLocation type="plasmid" evidence="4"/>
<dbReference type="SUPFAM" id="SSF51197">
    <property type="entry name" value="Clavaminate synthase-like"/>
    <property type="match status" value="1"/>
</dbReference>
<dbReference type="KEGG" id="jeo:JMA_37180"/>
<dbReference type="Pfam" id="PF02668">
    <property type="entry name" value="TauD"/>
    <property type="match status" value="1"/>
</dbReference>
<evidence type="ECO:0000259" key="2">
    <source>
        <dbReference type="Pfam" id="PF02668"/>
    </source>
</evidence>
<gene>
    <name evidence="3" type="ORF">JMA_37180</name>
</gene>
<keyword evidence="3" id="KW-0614">Plasmid</keyword>
<feature type="domain" description="TauD/TfdA-like" evidence="2">
    <location>
        <begin position="30"/>
        <end position="275"/>
    </location>
</feature>